<feature type="domain" description="DUF6533" evidence="3">
    <location>
        <begin position="39"/>
        <end position="83"/>
    </location>
</feature>
<dbReference type="InterPro" id="IPR045340">
    <property type="entry name" value="DUF6533"/>
</dbReference>
<gene>
    <name evidence="4" type="ORF">M408DRAFT_327322</name>
</gene>
<feature type="region of interest" description="Disordered" evidence="1">
    <location>
        <begin position="353"/>
        <end position="373"/>
    </location>
</feature>
<dbReference type="OrthoDB" id="3256800at2759"/>
<feature type="region of interest" description="Disordered" evidence="1">
    <location>
        <begin position="303"/>
        <end position="326"/>
    </location>
</feature>
<feature type="compositionally biased region" description="Basic and acidic residues" evidence="1">
    <location>
        <begin position="303"/>
        <end position="312"/>
    </location>
</feature>
<reference evidence="4 5" key="1">
    <citation type="submission" date="2014-04" db="EMBL/GenBank/DDBJ databases">
        <authorList>
            <consortium name="DOE Joint Genome Institute"/>
            <person name="Kuo A."/>
            <person name="Zuccaro A."/>
            <person name="Kohler A."/>
            <person name="Nagy L.G."/>
            <person name="Floudas D."/>
            <person name="Copeland A."/>
            <person name="Barry K.W."/>
            <person name="Cichocki N."/>
            <person name="Veneault-Fourrey C."/>
            <person name="LaButti K."/>
            <person name="Lindquist E.A."/>
            <person name="Lipzen A."/>
            <person name="Lundell T."/>
            <person name="Morin E."/>
            <person name="Murat C."/>
            <person name="Sun H."/>
            <person name="Tunlid A."/>
            <person name="Henrissat B."/>
            <person name="Grigoriev I.V."/>
            <person name="Hibbett D.S."/>
            <person name="Martin F."/>
            <person name="Nordberg H.P."/>
            <person name="Cantor M.N."/>
            <person name="Hua S.X."/>
        </authorList>
    </citation>
    <scope>NUCLEOTIDE SEQUENCE [LARGE SCALE GENOMIC DNA]</scope>
    <source>
        <strain evidence="4 5">MAFF 305830</strain>
    </source>
</reference>
<feature type="transmembrane region" description="Helical" evidence="2">
    <location>
        <begin position="137"/>
        <end position="159"/>
    </location>
</feature>
<organism evidence="4 5">
    <name type="scientific">Serendipita vermifera MAFF 305830</name>
    <dbReference type="NCBI Taxonomy" id="933852"/>
    <lineage>
        <taxon>Eukaryota</taxon>
        <taxon>Fungi</taxon>
        <taxon>Dikarya</taxon>
        <taxon>Basidiomycota</taxon>
        <taxon>Agaricomycotina</taxon>
        <taxon>Agaricomycetes</taxon>
        <taxon>Sebacinales</taxon>
        <taxon>Serendipitaceae</taxon>
        <taxon>Serendipita</taxon>
    </lineage>
</organism>
<dbReference type="Proteomes" id="UP000054097">
    <property type="component" value="Unassembled WGS sequence"/>
</dbReference>
<feature type="transmembrane region" description="Helical" evidence="2">
    <location>
        <begin position="36"/>
        <end position="56"/>
    </location>
</feature>
<dbReference type="Pfam" id="PF20151">
    <property type="entry name" value="DUF6533"/>
    <property type="match status" value="1"/>
</dbReference>
<protein>
    <recommendedName>
        <fullName evidence="3">DUF6533 domain-containing protein</fullName>
    </recommendedName>
</protein>
<feature type="transmembrane region" description="Helical" evidence="2">
    <location>
        <begin position="107"/>
        <end position="125"/>
    </location>
</feature>
<proteinExistence type="predicted"/>
<dbReference type="AlphaFoldDB" id="A0A0C3B535"/>
<name>A0A0C3B535_SERVB</name>
<reference evidence="5" key="2">
    <citation type="submission" date="2015-01" db="EMBL/GenBank/DDBJ databases">
        <title>Evolutionary Origins and Diversification of the Mycorrhizal Mutualists.</title>
        <authorList>
            <consortium name="DOE Joint Genome Institute"/>
            <consortium name="Mycorrhizal Genomics Consortium"/>
            <person name="Kohler A."/>
            <person name="Kuo A."/>
            <person name="Nagy L.G."/>
            <person name="Floudas D."/>
            <person name="Copeland A."/>
            <person name="Barry K.W."/>
            <person name="Cichocki N."/>
            <person name="Veneault-Fourrey C."/>
            <person name="LaButti K."/>
            <person name="Lindquist E.A."/>
            <person name="Lipzen A."/>
            <person name="Lundell T."/>
            <person name="Morin E."/>
            <person name="Murat C."/>
            <person name="Riley R."/>
            <person name="Ohm R."/>
            <person name="Sun H."/>
            <person name="Tunlid A."/>
            <person name="Henrissat B."/>
            <person name="Grigoriev I.V."/>
            <person name="Hibbett D.S."/>
            <person name="Martin F."/>
        </authorList>
    </citation>
    <scope>NUCLEOTIDE SEQUENCE [LARGE SCALE GENOMIC DNA]</scope>
    <source>
        <strain evidence="5">MAFF 305830</strain>
    </source>
</reference>
<keyword evidence="2" id="KW-0812">Transmembrane</keyword>
<evidence type="ECO:0000313" key="4">
    <source>
        <dbReference type="EMBL" id="KIM31935.1"/>
    </source>
</evidence>
<evidence type="ECO:0000256" key="1">
    <source>
        <dbReference type="SAM" id="MobiDB-lite"/>
    </source>
</evidence>
<feature type="transmembrane region" description="Helical" evidence="2">
    <location>
        <begin position="229"/>
        <end position="252"/>
    </location>
</feature>
<keyword evidence="2" id="KW-0472">Membrane</keyword>
<feature type="transmembrane region" description="Helical" evidence="2">
    <location>
        <begin position="76"/>
        <end position="95"/>
    </location>
</feature>
<keyword evidence="2" id="KW-1133">Transmembrane helix</keyword>
<accession>A0A0C3B535</accession>
<evidence type="ECO:0000256" key="2">
    <source>
        <dbReference type="SAM" id="Phobius"/>
    </source>
</evidence>
<dbReference type="EMBL" id="KN824281">
    <property type="protein sequence ID" value="KIM31935.1"/>
    <property type="molecule type" value="Genomic_DNA"/>
</dbReference>
<dbReference type="HOGENOM" id="CLU_053377_0_0_1"/>
<keyword evidence="5" id="KW-1185">Reference proteome</keyword>
<evidence type="ECO:0000259" key="3">
    <source>
        <dbReference type="Pfam" id="PF20151"/>
    </source>
</evidence>
<sequence length="463" mass="51598">MNDPNAGSGNYTLDLGSSCLPEDFDWVSAYEGHVNAYRLAIAFLTLVVWDFALTSLDRVQLFWGARWSISKTLYVINRYTTLFTMSAVLLLLAVPSPSTTFCNVVPWIELAGNIILLILIGVAMISRVCAMWNFNKWVLTSVCFLCVSHIIIYSVIVSYTYARGAWVPAGLPFTGCLIVLGFEKLWIVFIPNLVFETVIISLIVYKSWSIAAQTGIRTPLYTNLLEDGIVYYLAVMASQVLSLVCLLVPSVLTIPIIRSYPAFAVTGVACNRLFTRLQRLLISKGKGQSGFSAHNIWSSIIPESKHDNDQTDSKPTNVQMPQPPPSKCLVRMYMTRHNGRYQRNENLEKGLRMEPIRRRTQDDDDDDLEGYSDREVDASGCQTTIGSQKRRGLGHRDLETQRSYGTITGVEVLVKVDSDGPVGPFTYGEGKSVLDPSSRREPSNKPGSEDVGSIIVSRMGRYD</sequence>
<feature type="region of interest" description="Disordered" evidence="1">
    <location>
        <begin position="418"/>
        <end position="463"/>
    </location>
</feature>
<feature type="transmembrane region" description="Helical" evidence="2">
    <location>
        <begin position="189"/>
        <end position="209"/>
    </location>
</feature>
<evidence type="ECO:0000313" key="5">
    <source>
        <dbReference type="Proteomes" id="UP000054097"/>
    </source>
</evidence>